<evidence type="ECO:0000313" key="9">
    <source>
        <dbReference type="EMBL" id="CAK3837103.1"/>
    </source>
</evidence>
<keyword evidence="3" id="KW-0805">Transcription regulation</keyword>
<evidence type="ECO:0000256" key="6">
    <source>
        <dbReference type="ARBA" id="ARBA00023242"/>
    </source>
</evidence>
<dbReference type="CDD" id="cd12148">
    <property type="entry name" value="fungal_TF_MHR"/>
    <property type="match status" value="1"/>
</dbReference>
<feature type="region of interest" description="Disordered" evidence="7">
    <location>
        <begin position="72"/>
        <end position="96"/>
    </location>
</feature>
<sequence>MPTKRSIACSTCHKRKIKCSFTGPPCSACAESSSECRFPTKDKNIKVRKRYHEHLIEENKRLSALVSTINTPAQSPAEGTTNDDNPQPRADNADRNPMVEERPWFMAHKASDLPIHIGEAADAAFATRLRQAASGRSVNHMPRVQYLGDDAMRSLADSSSLELPSASRLRYLIDVAMNTVCKTWHIVRRSVVNDSVDKVLSDPSSCDWLSACRIWALLALGEAYSSRCTLPDTPFPGSKYFARAMAMVAIPSERPRLATIEIYLLLSIYSSVVNRRHTATFMASYALRIAVIIGLHIEISESQLKDRMLREHRCRLWWTVYCFDRMWASKIGWPPSIQDKSIEIDLPSDQGLPPDARADLHDAEHMIFVVRLARLTNSTVSSLYVRKRQQTSFSERVQVAVRSLTDWAADLPPRLQLDMTEGAPNPRHVTYMHLSFNQSVIVTTRPILLHILRQRRLGHSNNSFPESAASLTTACIRCARQSLELLKRAWTDGTVATFDYFNTQYIFSAATILALSVFLRGNDWSKDYEDFQMAVQFLQQLDRSGNFAAKEYSMHIDAIRTTLEEHMSGDTLSGSGPDQQIPGMPSIPQAMPIDPVSPGPPLQDFLNLPAIDLDFMETGGTWLDWQDLSWPLEMQQSSGYS</sequence>
<dbReference type="CDD" id="cd00067">
    <property type="entry name" value="GAL4"/>
    <property type="match status" value="1"/>
</dbReference>
<accession>A0AAI8YT01</accession>
<evidence type="ECO:0000256" key="4">
    <source>
        <dbReference type="ARBA" id="ARBA00023125"/>
    </source>
</evidence>
<evidence type="ECO:0000259" key="8">
    <source>
        <dbReference type="PROSITE" id="PS50048"/>
    </source>
</evidence>
<dbReference type="InterPro" id="IPR007219">
    <property type="entry name" value="XnlR_reg_dom"/>
</dbReference>
<feature type="compositionally biased region" description="Polar residues" evidence="7">
    <location>
        <begin position="72"/>
        <end position="85"/>
    </location>
</feature>
<dbReference type="GO" id="GO:0043565">
    <property type="term" value="F:sequence-specific DNA binding"/>
    <property type="evidence" value="ECO:0007669"/>
    <property type="project" value="TreeGrafter"/>
</dbReference>
<dbReference type="PROSITE" id="PS00463">
    <property type="entry name" value="ZN2_CY6_FUNGAL_1"/>
    <property type="match status" value="1"/>
</dbReference>
<organism evidence="9 10">
    <name type="scientific">Lecanosticta acicola</name>
    <dbReference type="NCBI Taxonomy" id="111012"/>
    <lineage>
        <taxon>Eukaryota</taxon>
        <taxon>Fungi</taxon>
        <taxon>Dikarya</taxon>
        <taxon>Ascomycota</taxon>
        <taxon>Pezizomycotina</taxon>
        <taxon>Dothideomycetes</taxon>
        <taxon>Dothideomycetidae</taxon>
        <taxon>Mycosphaerellales</taxon>
        <taxon>Mycosphaerellaceae</taxon>
        <taxon>Lecanosticta</taxon>
    </lineage>
</organism>
<keyword evidence="6" id="KW-0539">Nucleus</keyword>
<protein>
    <submittedName>
        <fullName evidence="9">Related to positive activator of transcription</fullName>
    </submittedName>
</protein>
<dbReference type="GO" id="GO:0008270">
    <property type="term" value="F:zinc ion binding"/>
    <property type="evidence" value="ECO:0007669"/>
    <property type="project" value="InterPro"/>
</dbReference>
<keyword evidence="5" id="KW-0804">Transcription</keyword>
<dbReference type="SUPFAM" id="SSF57701">
    <property type="entry name" value="Zn2/Cys6 DNA-binding domain"/>
    <property type="match status" value="1"/>
</dbReference>
<dbReference type="Pfam" id="PF00172">
    <property type="entry name" value="Zn_clus"/>
    <property type="match status" value="1"/>
</dbReference>
<keyword evidence="2" id="KW-0479">Metal-binding</keyword>
<dbReference type="SMART" id="SM00906">
    <property type="entry name" value="Fungal_trans"/>
    <property type="match status" value="1"/>
</dbReference>
<gene>
    <name evidence="9" type="ORF">LECACI_7A001436</name>
</gene>
<comment type="subcellular location">
    <subcellularLocation>
        <location evidence="1">Nucleus</location>
    </subcellularLocation>
</comment>
<dbReference type="InterPro" id="IPR001138">
    <property type="entry name" value="Zn2Cys6_DnaBD"/>
</dbReference>
<dbReference type="SMART" id="SM00066">
    <property type="entry name" value="GAL4"/>
    <property type="match status" value="1"/>
</dbReference>
<evidence type="ECO:0000313" key="10">
    <source>
        <dbReference type="Proteomes" id="UP001296104"/>
    </source>
</evidence>
<dbReference type="InterPro" id="IPR036864">
    <property type="entry name" value="Zn2-C6_fun-type_DNA-bd_sf"/>
</dbReference>
<keyword evidence="10" id="KW-1185">Reference proteome</keyword>
<dbReference type="Gene3D" id="4.10.240.10">
    <property type="entry name" value="Zn(2)-C6 fungal-type DNA-binding domain"/>
    <property type="match status" value="1"/>
</dbReference>
<evidence type="ECO:0000256" key="3">
    <source>
        <dbReference type="ARBA" id="ARBA00023015"/>
    </source>
</evidence>
<dbReference type="Pfam" id="PF04082">
    <property type="entry name" value="Fungal_trans"/>
    <property type="match status" value="1"/>
</dbReference>
<evidence type="ECO:0000256" key="2">
    <source>
        <dbReference type="ARBA" id="ARBA00022723"/>
    </source>
</evidence>
<dbReference type="GO" id="GO:0000981">
    <property type="term" value="F:DNA-binding transcription factor activity, RNA polymerase II-specific"/>
    <property type="evidence" value="ECO:0007669"/>
    <property type="project" value="InterPro"/>
</dbReference>
<dbReference type="PROSITE" id="PS50048">
    <property type="entry name" value="ZN2_CY6_FUNGAL_2"/>
    <property type="match status" value="1"/>
</dbReference>
<dbReference type="AlphaFoldDB" id="A0AAI8YT01"/>
<dbReference type="InterPro" id="IPR051711">
    <property type="entry name" value="Stress_Response_Reg"/>
</dbReference>
<dbReference type="EMBL" id="CAVMBE010000005">
    <property type="protein sequence ID" value="CAK3837103.1"/>
    <property type="molecule type" value="Genomic_DNA"/>
</dbReference>
<name>A0AAI8YT01_9PEZI</name>
<dbReference type="GO" id="GO:0006351">
    <property type="term" value="P:DNA-templated transcription"/>
    <property type="evidence" value="ECO:0007669"/>
    <property type="project" value="InterPro"/>
</dbReference>
<reference evidence="9" key="1">
    <citation type="submission" date="2023-11" db="EMBL/GenBank/DDBJ databases">
        <authorList>
            <person name="Alioto T."/>
            <person name="Alioto T."/>
            <person name="Gomez Garrido J."/>
        </authorList>
    </citation>
    <scope>NUCLEOTIDE SEQUENCE</scope>
</reference>
<feature type="domain" description="Zn(2)-C6 fungal-type" evidence="8">
    <location>
        <begin position="8"/>
        <end position="38"/>
    </location>
</feature>
<proteinExistence type="predicted"/>
<evidence type="ECO:0000256" key="1">
    <source>
        <dbReference type="ARBA" id="ARBA00004123"/>
    </source>
</evidence>
<evidence type="ECO:0000256" key="5">
    <source>
        <dbReference type="ARBA" id="ARBA00023163"/>
    </source>
</evidence>
<dbReference type="GO" id="GO:0045944">
    <property type="term" value="P:positive regulation of transcription by RNA polymerase II"/>
    <property type="evidence" value="ECO:0007669"/>
    <property type="project" value="TreeGrafter"/>
</dbReference>
<comment type="caution">
    <text evidence="9">The sequence shown here is derived from an EMBL/GenBank/DDBJ whole genome shotgun (WGS) entry which is preliminary data.</text>
</comment>
<dbReference type="PANTHER" id="PTHR47540:SF6">
    <property type="entry name" value="ZN(II)2CYS6 TRANSCRIPTION FACTOR (EUROFUNG)"/>
    <property type="match status" value="1"/>
</dbReference>
<dbReference type="Proteomes" id="UP001296104">
    <property type="component" value="Unassembled WGS sequence"/>
</dbReference>
<keyword evidence="4" id="KW-0238">DNA-binding</keyword>
<evidence type="ECO:0000256" key="7">
    <source>
        <dbReference type="SAM" id="MobiDB-lite"/>
    </source>
</evidence>
<dbReference type="GO" id="GO:0005634">
    <property type="term" value="C:nucleus"/>
    <property type="evidence" value="ECO:0007669"/>
    <property type="project" value="UniProtKB-SubCell"/>
</dbReference>
<dbReference type="PANTHER" id="PTHR47540">
    <property type="entry name" value="THIAMINE REPRESSIBLE GENES REGULATORY PROTEIN THI5"/>
    <property type="match status" value="1"/>
</dbReference>